<evidence type="ECO:0008006" key="4">
    <source>
        <dbReference type="Google" id="ProtNLM"/>
    </source>
</evidence>
<evidence type="ECO:0000313" key="3">
    <source>
        <dbReference type="Proteomes" id="UP000176593"/>
    </source>
</evidence>
<dbReference type="Proteomes" id="UP000176593">
    <property type="component" value="Unassembled WGS sequence"/>
</dbReference>
<gene>
    <name evidence="2" type="ORF">A3I41_05215</name>
</gene>
<dbReference type="AlphaFoldDB" id="A0A1F7V868"/>
<protein>
    <recommendedName>
        <fullName evidence="4">DUF5667 domain-containing protein</fullName>
    </recommendedName>
</protein>
<sequence length="373" mass="42241">MFGRFVLIPCVLLAMAGCHAKFSHTPAESSSDSPMLVQIDIPPESTKTQADTCDHPVHVRNMDSTDEEEVAIAIMEYADVSLHHPSCYSETDRSHFALQLARAYVREMVEEQPGALTHEMQWKKIRSLFALQPQLPVAKTALELMDLYQSIDSELTRTFVEAYARLSAIEPTKEMAESIRQVKEAIVREALVFTYRHEADQNRELDAVIGAYPYDRVQDRIAFAKSVIDAFDWQGFRAMPRTFLDEVGLNSAGRTEVLVYLVAPNVDEDEDYADALDRRAQTYVNAGYDVTEVNAAAVTDLIESDQFADALAYAHKHYDEGQIGNLETRLMKIMRSRGCYSIMENPDGHKYPLYDFKRGCDDPVDDEESDENE</sequence>
<proteinExistence type="predicted"/>
<name>A0A1F7V868_9BACT</name>
<feature type="signal peptide" evidence="1">
    <location>
        <begin position="1"/>
        <end position="20"/>
    </location>
</feature>
<dbReference type="PROSITE" id="PS51257">
    <property type="entry name" value="PROKAR_LIPOPROTEIN"/>
    <property type="match status" value="1"/>
</dbReference>
<feature type="chain" id="PRO_5009533188" description="DUF5667 domain-containing protein" evidence="1">
    <location>
        <begin position="21"/>
        <end position="373"/>
    </location>
</feature>
<reference evidence="2 3" key="1">
    <citation type="journal article" date="2016" name="Nat. Commun.">
        <title>Thousands of microbial genomes shed light on interconnected biogeochemical processes in an aquifer system.</title>
        <authorList>
            <person name="Anantharaman K."/>
            <person name="Brown C.T."/>
            <person name="Hug L.A."/>
            <person name="Sharon I."/>
            <person name="Castelle C.J."/>
            <person name="Probst A.J."/>
            <person name="Thomas B.C."/>
            <person name="Singh A."/>
            <person name="Wilkins M.J."/>
            <person name="Karaoz U."/>
            <person name="Brodie E.L."/>
            <person name="Williams K.H."/>
            <person name="Hubbard S.S."/>
            <person name="Banfield J.F."/>
        </authorList>
    </citation>
    <scope>NUCLEOTIDE SEQUENCE [LARGE SCALE GENOMIC DNA]</scope>
</reference>
<evidence type="ECO:0000256" key="1">
    <source>
        <dbReference type="SAM" id="SignalP"/>
    </source>
</evidence>
<comment type="caution">
    <text evidence="2">The sequence shown here is derived from an EMBL/GenBank/DDBJ whole genome shotgun (WGS) entry which is preliminary data.</text>
</comment>
<accession>A0A1F7V868</accession>
<dbReference type="EMBL" id="MGEQ01000007">
    <property type="protein sequence ID" value="OGL86703.1"/>
    <property type="molecule type" value="Genomic_DNA"/>
</dbReference>
<organism evidence="2 3">
    <name type="scientific">Candidatus Uhrbacteria bacterium RIFCSPLOWO2_02_FULL_48_18</name>
    <dbReference type="NCBI Taxonomy" id="1802408"/>
    <lineage>
        <taxon>Bacteria</taxon>
        <taxon>Candidatus Uhriibacteriota</taxon>
    </lineage>
</organism>
<evidence type="ECO:0000313" key="2">
    <source>
        <dbReference type="EMBL" id="OGL86703.1"/>
    </source>
</evidence>
<keyword evidence="1" id="KW-0732">Signal</keyword>